<sequence>MKQTPEPPAGEKLVFPPARTALRDLYRAARHLPSTDPYAPARLARIADQAEYFLQNWTAETWPAALHSGQPLPARQVLLGWVLMAQREIKQTGTSPGTVWPYATWHRIFTMLLAALVPFA</sequence>
<dbReference type="RefSeq" id="WP_125418703.1">
    <property type="nucleotide sequence ID" value="NZ_RWIT01000002.1"/>
</dbReference>
<evidence type="ECO:0000313" key="2">
    <source>
        <dbReference type="Proteomes" id="UP000273500"/>
    </source>
</evidence>
<proteinExistence type="predicted"/>
<dbReference type="Proteomes" id="UP000273500">
    <property type="component" value="Unassembled WGS sequence"/>
</dbReference>
<accession>A0A3R9MWB2</accession>
<dbReference type="OrthoDB" id="881927at2"/>
<dbReference type="AlphaFoldDB" id="A0A3R9MWB2"/>
<evidence type="ECO:0000313" key="1">
    <source>
        <dbReference type="EMBL" id="RSK50040.1"/>
    </source>
</evidence>
<protein>
    <submittedName>
        <fullName evidence="1">Uncharacterized protein</fullName>
    </submittedName>
</protein>
<organism evidence="1 2">
    <name type="scientific">Hymenobacter rigui</name>
    <dbReference type="NCBI Taxonomy" id="334424"/>
    <lineage>
        <taxon>Bacteria</taxon>
        <taxon>Pseudomonadati</taxon>
        <taxon>Bacteroidota</taxon>
        <taxon>Cytophagia</taxon>
        <taxon>Cytophagales</taxon>
        <taxon>Hymenobacteraceae</taxon>
        <taxon>Hymenobacter</taxon>
    </lineage>
</organism>
<reference evidence="1 2" key="1">
    <citation type="submission" date="2018-12" db="EMBL/GenBank/DDBJ databases">
        <authorList>
            <person name="Feng G."/>
            <person name="Zhu H."/>
        </authorList>
    </citation>
    <scope>NUCLEOTIDE SEQUENCE [LARGE SCALE GENOMIC DNA]</scope>
    <source>
        <strain evidence="1 2">KCTC 12533</strain>
    </source>
</reference>
<comment type="caution">
    <text evidence="1">The sequence shown here is derived from an EMBL/GenBank/DDBJ whole genome shotgun (WGS) entry which is preliminary data.</text>
</comment>
<name>A0A3R9MWB2_9BACT</name>
<keyword evidence="2" id="KW-1185">Reference proteome</keyword>
<dbReference type="EMBL" id="RWIT01000002">
    <property type="protein sequence ID" value="RSK50040.1"/>
    <property type="molecule type" value="Genomic_DNA"/>
</dbReference>
<gene>
    <name evidence="1" type="ORF">EI291_05150</name>
</gene>